<keyword evidence="3" id="KW-1185">Reference proteome</keyword>
<dbReference type="OrthoDB" id="2015023at2759"/>
<dbReference type="GO" id="GO:0071277">
    <property type="term" value="P:cellular response to calcium ion"/>
    <property type="evidence" value="ECO:0007669"/>
    <property type="project" value="InterPro"/>
</dbReference>
<dbReference type="GO" id="GO:0090333">
    <property type="term" value="P:regulation of stomatal closure"/>
    <property type="evidence" value="ECO:0007669"/>
    <property type="project" value="InterPro"/>
</dbReference>
<dbReference type="Pfam" id="PF00581">
    <property type="entry name" value="Rhodanese"/>
    <property type="match status" value="1"/>
</dbReference>
<reference evidence="3" key="1">
    <citation type="journal article" date="2016" name="Nat. Commun.">
        <title>The Gonium pectorale genome demonstrates co-option of cell cycle regulation during the evolution of multicellularity.</title>
        <authorList>
            <person name="Hanschen E.R."/>
            <person name="Marriage T.N."/>
            <person name="Ferris P.J."/>
            <person name="Hamaji T."/>
            <person name="Toyoda A."/>
            <person name="Fujiyama A."/>
            <person name="Neme R."/>
            <person name="Noguchi H."/>
            <person name="Minakuchi Y."/>
            <person name="Suzuki M."/>
            <person name="Kawai-Toyooka H."/>
            <person name="Smith D.R."/>
            <person name="Sparks H."/>
            <person name="Anderson J."/>
            <person name="Bakaric R."/>
            <person name="Luria V."/>
            <person name="Karger A."/>
            <person name="Kirschner M.W."/>
            <person name="Durand P.M."/>
            <person name="Michod R.E."/>
            <person name="Nozaki H."/>
            <person name="Olson B.J."/>
        </authorList>
    </citation>
    <scope>NUCLEOTIDE SEQUENCE [LARGE SCALE GENOMIC DNA]</scope>
    <source>
        <strain evidence="3">NIES-2863</strain>
    </source>
</reference>
<sequence length="381" mass="38948">MATQLMKSARVSSVRPARSSVRALAQLRTEAKSAVPKSFAAGLLASSVLLQASAARADELDTTVESVVGAVKATGEVVKAGISTVQTGVRILKDGYDAAAPIVKQAYDTVTPLVVEAAKSTVELAQPAIEAAAPAISNTVSDVLESSGVDLSAVTNAAGTVSDVAGTAVKAASPVATSVAGALAGSDPVTLGEYALGAVALYYLLPAFFGLFRGYAGDVTSAVALDTVVNDASAVLIDIRPSREKEASGVPDVPGAAASKVLEVEFAALEDKKLRSQLKDPGFIEAQTTALQIAALRRIGSGSKVILLDRYGPQAEAVAKELAKKGYGKVYVVSGGFDGRAGWIQSKLQIKPYTATNVTFAAPAFGRTGTTSTRRLPAPRA</sequence>
<evidence type="ECO:0000313" key="3">
    <source>
        <dbReference type="Proteomes" id="UP000075714"/>
    </source>
</evidence>
<dbReference type="InterPro" id="IPR001763">
    <property type="entry name" value="Rhodanese-like_dom"/>
</dbReference>
<dbReference type="EMBL" id="LSYV01000095">
    <property type="protein sequence ID" value="KXZ43342.1"/>
    <property type="molecule type" value="Genomic_DNA"/>
</dbReference>
<proteinExistence type="predicted"/>
<dbReference type="InterPro" id="IPR044690">
    <property type="entry name" value="CAS_plant"/>
</dbReference>
<evidence type="ECO:0000313" key="2">
    <source>
        <dbReference type="EMBL" id="KXZ43342.1"/>
    </source>
</evidence>
<dbReference type="SUPFAM" id="SSF52821">
    <property type="entry name" value="Rhodanese/Cell cycle control phosphatase"/>
    <property type="match status" value="1"/>
</dbReference>
<name>A0A150G0G6_GONPE</name>
<organism evidence="2 3">
    <name type="scientific">Gonium pectorale</name>
    <name type="common">Green alga</name>
    <dbReference type="NCBI Taxonomy" id="33097"/>
    <lineage>
        <taxon>Eukaryota</taxon>
        <taxon>Viridiplantae</taxon>
        <taxon>Chlorophyta</taxon>
        <taxon>core chlorophytes</taxon>
        <taxon>Chlorophyceae</taxon>
        <taxon>CS clade</taxon>
        <taxon>Chlamydomonadales</taxon>
        <taxon>Volvocaceae</taxon>
        <taxon>Gonium</taxon>
    </lineage>
</organism>
<dbReference type="Proteomes" id="UP000075714">
    <property type="component" value="Unassembled WGS sequence"/>
</dbReference>
<dbReference type="GO" id="GO:0009704">
    <property type="term" value="P:de-etiolation"/>
    <property type="evidence" value="ECO:0007669"/>
    <property type="project" value="InterPro"/>
</dbReference>
<comment type="caution">
    <text evidence="2">The sequence shown here is derived from an EMBL/GenBank/DDBJ whole genome shotgun (WGS) entry which is preliminary data.</text>
</comment>
<dbReference type="AlphaFoldDB" id="A0A150G0G6"/>
<accession>A0A150G0G6</accession>
<dbReference type="PROSITE" id="PS50206">
    <property type="entry name" value="RHODANESE_3"/>
    <property type="match status" value="1"/>
</dbReference>
<gene>
    <name evidence="2" type="ORF">GPECTOR_94g664</name>
</gene>
<dbReference type="Gene3D" id="3.40.250.10">
    <property type="entry name" value="Rhodanese-like domain"/>
    <property type="match status" value="1"/>
</dbReference>
<dbReference type="PANTHER" id="PTHR34209">
    <property type="entry name" value="RHODANESE/CELL CYCLE CONTROL PHOSPHATASE SUPERFAMILY PROTEIN"/>
    <property type="match status" value="1"/>
</dbReference>
<dbReference type="InterPro" id="IPR036873">
    <property type="entry name" value="Rhodanese-like_dom_sf"/>
</dbReference>
<evidence type="ECO:0000259" key="1">
    <source>
        <dbReference type="PROSITE" id="PS50206"/>
    </source>
</evidence>
<dbReference type="STRING" id="33097.A0A150G0G6"/>
<protein>
    <recommendedName>
        <fullName evidence="1">Rhodanese domain-containing protein</fullName>
    </recommendedName>
</protein>
<feature type="domain" description="Rhodanese" evidence="1">
    <location>
        <begin position="230"/>
        <end position="352"/>
    </location>
</feature>
<dbReference type="PANTHER" id="PTHR34209:SF1">
    <property type="entry name" value="CALCIUM SENSING RECEPTOR, CHLOROPLASTIC"/>
    <property type="match status" value="1"/>
</dbReference>
<dbReference type="CDD" id="cd00158">
    <property type="entry name" value="RHOD"/>
    <property type="match status" value="1"/>
</dbReference>